<dbReference type="InterPro" id="IPR039859">
    <property type="entry name" value="PFA4/ZDH16/20/ERF2-like"/>
</dbReference>
<dbReference type="InterPro" id="IPR001594">
    <property type="entry name" value="Palmitoyltrfase_DHHC"/>
</dbReference>
<sequence>MPRLNQILSFIIPVLISMFLGSGIKLVYYELCPILINDLNYPKLGRIYQLLFITLSSISTSLYYSIVFLFKSHHKGFSNHDKMYQSFETLVSKKTIVYIAVDTSGSPKTCEFCDGKIVPLRSRHCLDCKACITGFDHHCVWYSKCISINYTLKVFLQSMSISILSIFIGIIPLFPLVFNHLNLVINLTWNHKILNSIWWDRPWLSWIGGPSYRYIGAIILGYTYYSDILESDSKSTSTRKNQDSIFGKPSLSALMILFFSIVIILVATSMVAITVRNVVFKGLSTVEIERARRFERCGGRVIDGWDPRMKLWIPDGLGMGGGKVILIEPGTPIFDLGPYLNWKQLMGDRVFEWFVPFVISNKNDGFQWPISDKWMKHLQTQKSISEIDKKYSNHVLRK</sequence>
<proteinExistence type="inferred from homology"/>
<evidence type="ECO:0000256" key="11">
    <source>
        <dbReference type="RuleBase" id="RU079119"/>
    </source>
</evidence>
<dbReference type="AlphaFoldDB" id="A0AAV0AE30"/>
<evidence type="ECO:0000256" key="9">
    <source>
        <dbReference type="ARBA" id="ARBA00038298"/>
    </source>
</evidence>
<comment type="catalytic activity">
    <reaction evidence="10 11">
        <text>L-cysteinyl-[protein] + hexadecanoyl-CoA = S-hexadecanoyl-L-cysteinyl-[protein] + CoA</text>
        <dbReference type="Rhea" id="RHEA:36683"/>
        <dbReference type="Rhea" id="RHEA-COMP:10131"/>
        <dbReference type="Rhea" id="RHEA-COMP:11032"/>
        <dbReference type="ChEBI" id="CHEBI:29950"/>
        <dbReference type="ChEBI" id="CHEBI:57287"/>
        <dbReference type="ChEBI" id="CHEBI:57379"/>
        <dbReference type="ChEBI" id="CHEBI:74151"/>
        <dbReference type="EC" id="2.3.1.225"/>
    </reaction>
</comment>
<dbReference type="GO" id="GO:0005783">
    <property type="term" value="C:endoplasmic reticulum"/>
    <property type="evidence" value="ECO:0007669"/>
    <property type="project" value="TreeGrafter"/>
</dbReference>
<feature type="transmembrane region" description="Helical" evidence="11">
    <location>
        <begin position="154"/>
        <end position="178"/>
    </location>
</feature>
<keyword evidence="4 11" id="KW-1133">Transmembrane helix</keyword>
<keyword evidence="14" id="KW-1185">Reference proteome</keyword>
<evidence type="ECO:0000256" key="8">
    <source>
        <dbReference type="ARBA" id="ARBA00023315"/>
    </source>
</evidence>
<accession>A0AAV0AE30</accession>
<evidence type="ECO:0000256" key="3">
    <source>
        <dbReference type="ARBA" id="ARBA00022692"/>
    </source>
</evidence>
<dbReference type="EMBL" id="CALTRL010000009">
    <property type="protein sequence ID" value="CAH7665848.1"/>
    <property type="molecule type" value="Genomic_DNA"/>
</dbReference>
<organism evidence="13 14">
    <name type="scientific">Phakopsora pachyrhizi</name>
    <name type="common">Asian soybean rust disease fungus</name>
    <dbReference type="NCBI Taxonomy" id="170000"/>
    <lineage>
        <taxon>Eukaryota</taxon>
        <taxon>Fungi</taxon>
        <taxon>Dikarya</taxon>
        <taxon>Basidiomycota</taxon>
        <taxon>Pucciniomycotina</taxon>
        <taxon>Pucciniomycetes</taxon>
        <taxon>Pucciniales</taxon>
        <taxon>Phakopsoraceae</taxon>
        <taxon>Phakopsora</taxon>
    </lineage>
</organism>
<keyword evidence="5 11" id="KW-0472">Membrane</keyword>
<keyword evidence="6" id="KW-0564">Palmitate</keyword>
<dbReference type="GO" id="GO:0006612">
    <property type="term" value="P:protein targeting to membrane"/>
    <property type="evidence" value="ECO:0007669"/>
    <property type="project" value="TreeGrafter"/>
</dbReference>
<feature type="transmembrane region" description="Helical" evidence="11">
    <location>
        <begin position="250"/>
        <end position="275"/>
    </location>
</feature>
<feature type="transmembrane region" description="Helical" evidence="11">
    <location>
        <begin position="7"/>
        <end position="28"/>
    </location>
</feature>
<dbReference type="Proteomes" id="UP001153365">
    <property type="component" value="Unassembled WGS sequence"/>
</dbReference>
<dbReference type="EC" id="2.3.1.225" evidence="11"/>
<dbReference type="GO" id="GO:0016020">
    <property type="term" value="C:membrane"/>
    <property type="evidence" value="ECO:0007669"/>
    <property type="project" value="UniProtKB-SubCell"/>
</dbReference>
<protein>
    <recommendedName>
        <fullName evidence="11">Palmitoyltransferase</fullName>
        <ecNumber evidence="11">2.3.1.225</ecNumber>
    </recommendedName>
</protein>
<evidence type="ECO:0000256" key="5">
    <source>
        <dbReference type="ARBA" id="ARBA00023136"/>
    </source>
</evidence>
<gene>
    <name evidence="13" type="ORF">PPACK8108_LOCUS141</name>
</gene>
<evidence type="ECO:0000259" key="12">
    <source>
        <dbReference type="Pfam" id="PF01529"/>
    </source>
</evidence>
<dbReference type="Pfam" id="PF01529">
    <property type="entry name" value="DHHC"/>
    <property type="match status" value="1"/>
</dbReference>
<comment type="caution">
    <text evidence="13">The sequence shown here is derived from an EMBL/GenBank/DDBJ whole genome shotgun (WGS) entry which is preliminary data.</text>
</comment>
<reference evidence="13" key="1">
    <citation type="submission" date="2022-06" db="EMBL/GenBank/DDBJ databases">
        <authorList>
            <consortium name="SYNGENTA / RWTH Aachen University"/>
        </authorList>
    </citation>
    <scope>NUCLEOTIDE SEQUENCE</scope>
</reference>
<keyword evidence="7" id="KW-0449">Lipoprotein</keyword>
<feature type="transmembrane region" description="Helical" evidence="11">
    <location>
        <begin position="48"/>
        <end position="70"/>
    </location>
</feature>
<dbReference type="PANTHER" id="PTHR22883">
    <property type="entry name" value="ZINC FINGER DHHC DOMAIN CONTAINING PROTEIN"/>
    <property type="match status" value="1"/>
</dbReference>
<comment type="subcellular location">
    <subcellularLocation>
        <location evidence="1">Membrane</location>
        <topology evidence="1">Multi-pass membrane protein</topology>
    </subcellularLocation>
</comment>
<evidence type="ECO:0000313" key="13">
    <source>
        <dbReference type="EMBL" id="CAH7665848.1"/>
    </source>
</evidence>
<dbReference type="PROSITE" id="PS50216">
    <property type="entry name" value="DHHC"/>
    <property type="match status" value="1"/>
</dbReference>
<keyword evidence="2 11" id="KW-0808">Transferase</keyword>
<dbReference type="GO" id="GO:0019706">
    <property type="term" value="F:protein-cysteine S-palmitoyltransferase activity"/>
    <property type="evidence" value="ECO:0007669"/>
    <property type="project" value="UniProtKB-EC"/>
</dbReference>
<evidence type="ECO:0000256" key="10">
    <source>
        <dbReference type="ARBA" id="ARBA00048048"/>
    </source>
</evidence>
<comment type="similarity">
    <text evidence="9">Belongs to the DHHC palmitoyltransferase family. PFA5 subfamily.</text>
</comment>
<evidence type="ECO:0000256" key="2">
    <source>
        <dbReference type="ARBA" id="ARBA00022679"/>
    </source>
</evidence>
<evidence type="ECO:0000256" key="4">
    <source>
        <dbReference type="ARBA" id="ARBA00022989"/>
    </source>
</evidence>
<name>A0AAV0AE30_PHAPC</name>
<evidence type="ECO:0000256" key="1">
    <source>
        <dbReference type="ARBA" id="ARBA00004141"/>
    </source>
</evidence>
<keyword evidence="8 11" id="KW-0012">Acyltransferase</keyword>
<dbReference type="PANTHER" id="PTHR22883:SF23">
    <property type="entry name" value="PALMITOYLTRANSFERASE ZDHHC6"/>
    <property type="match status" value="1"/>
</dbReference>
<evidence type="ECO:0000256" key="6">
    <source>
        <dbReference type="ARBA" id="ARBA00023139"/>
    </source>
</evidence>
<comment type="domain">
    <text evidence="11">The DHHC domain is required for palmitoyltransferase activity.</text>
</comment>
<dbReference type="GO" id="GO:0005794">
    <property type="term" value="C:Golgi apparatus"/>
    <property type="evidence" value="ECO:0007669"/>
    <property type="project" value="TreeGrafter"/>
</dbReference>
<feature type="domain" description="Palmitoyltransferase DHHC" evidence="12">
    <location>
        <begin position="106"/>
        <end position="226"/>
    </location>
</feature>
<keyword evidence="3 11" id="KW-0812">Transmembrane</keyword>
<evidence type="ECO:0000256" key="7">
    <source>
        <dbReference type="ARBA" id="ARBA00023288"/>
    </source>
</evidence>
<evidence type="ECO:0000313" key="14">
    <source>
        <dbReference type="Proteomes" id="UP001153365"/>
    </source>
</evidence>